<keyword evidence="1" id="KW-0597">Phosphoprotein</keyword>
<dbReference type="OrthoDB" id="11941at10239"/>
<name>Q8BEN5_9GAMA</name>
<dbReference type="HAMAP" id="MF_04024">
    <property type="entry name" value="HSV_NEC2"/>
    <property type="match status" value="1"/>
</dbReference>
<evidence type="ECO:0000256" key="4">
    <source>
        <dbReference type="ARBA" id="ARBA00022870"/>
    </source>
</evidence>
<evidence type="ECO:0000256" key="8">
    <source>
        <dbReference type="ARBA" id="ARBA00043948"/>
    </source>
</evidence>
<keyword evidence="2" id="KW-1048">Host nucleus</keyword>
<evidence type="ECO:0000256" key="3">
    <source>
        <dbReference type="ARBA" id="ARBA00022692"/>
    </source>
</evidence>
<dbReference type="GeneID" id="955908"/>
<dbReference type="Pfam" id="PF04541">
    <property type="entry name" value="Herpes_U34"/>
    <property type="match status" value="1"/>
</dbReference>
<keyword evidence="12" id="KW-1185">Reference proteome</keyword>
<comment type="subcellular location">
    <subcellularLocation>
        <location evidence="8">Host nucleus inner membrane</location>
        <topology evidence="8">Single-pass membrane protein</topology>
    </subcellularLocation>
</comment>
<evidence type="ECO:0000256" key="5">
    <source>
        <dbReference type="ARBA" id="ARBA00022921"/>
    </source>
</evidence>
<evidence type="ECO:0000256" key="2">
    <source>
        <dbReference type="ARBA" id="ARBA00022562"/>
    </source>
</evidence>
<sequence>MQDRGQKFIDDLNNIIVSFLGDSETLEVERCTDMHALSKGSSHPICVVKLRHGKIYHLEFVYKFLAFKLRCEKYPSSPVFVISNNGMAATLKCFLGEPSGLREQQGGTSLVKLATDVDLPKNYMIVIGQDDFIKFKSPFVFARDLHTLRSMVVCRAYLTEQRTTIQFLVLQSGNEHKTSGVLDIIRKMGRPWSCDMTLRDESSISGEEARGGEPFEYGGSGDQQRPRCSGKADVYGDDYDSLSESDDHQFSRLIRRPIRKKPKRGNERLVKSVEQHVDISSSNRFSVYKVRSVVLVLGLVAVLLFFRIFAV</sequence>
<accession>Q8BEN5</accession>
<dbReference type="KEGG" id="vg:955908"/>
<evidence type="ECO:0000313" key="11">
    <source>
        <dbReference type="EMBL" id="AAN64282.1"/>
    </source>
</evidence>
<evidence type="ECO:0000256" key="7">
    <source>
        <dbReference type="ARBA" id="ARBA00023136"/>
    </source>
</evidence>
<evidence type="ECO:0000313" key="12">
    <source>
        <dbReference type="Proteomes" id="UP000202809"/>
    </source>
</evidence>
<dbReference type="GO" id="GO:0044201">
    <property type="term" value="C:host cell nuclear inner membrane"/>
    <property type="evidence" value="ECO:0007669"/>
    <property type="project" value="UniProtKB-SubCell"/>
</dbReference>
<feature type="compositionally biased region" description="Basic and acidic residues" evidence="9">
    <location>
        <begin position="203"/>
        <end position="213"/>
    </location>
</feature>
<proteinExistence type="inferred from homology"/>
<keyword evidence="3 10" id="KW-0812">Transmembrane</keyword>
<evidence type="ECO:0000256" key="6">
    <source>
        <dbReference type="ARBA" id="ARBA00022989"/>
    </source>
</evidence>
<protein>
    <submittedName>
        <fullName evidence="11">ORF61</fullName>
    </submittedName>
</protein>
<evidence type="ECO:0000256" key="9">
    <source>
        <dbReference type="SAM" id="MobiDB-lite"/>
    </source>
</evidence>
<keyword evidence="6 10" id="KW-1133">Transmembrane helix</keyword>
<dbReference type="Proteomes" id="UP000202809">
    <property type="component" value="Segment"/>
</dbReference>
<reference evidence="11 12" key="2">
    <citation type="journal article" date="2002" name="J. Virol.">
        <title>Complete genomic sequence of an Epstein-Barr virus-related herpesvirus naturally infecting a new world primate: a defining point in the evolution of oncogenic lymphocryptoviruses.</title>
        <authorList>
            <person name="Rivailler P."/>
            <person name="Cho Y.G."/>
            <person name="Wang F."/>
        </authorList>
    </citation>
    <scope>NUCLEOTIDE SEQUENCE [LARGE SCALE GENOMIC DNA]</scope>
    <source>
        <strain evidence="11 12">CJ0149</strain>
    </source>
</reference>
<evidence type="ECO:0000256" key="1">
    <source>
        <dbReference type="ARBA" id="ARBA00022553"/>
    </source>
</evidence>
<keyword evidence="7 10" id="KW-0472">Membrane</keyword>
<feature type="transmembrane region" description="Helical" evidence="10">
    <location>
        <begin position="292"/>
        <end position="310"/>
    </location>
</feature>
<reference evidence="11 12" key="1">
    <citation type="journal article" date="2001" name="Proc. Natl. Acad. Sci. U.S.A.">
        <title>An Epstein-Barr-related herpesvirus from marmoset lymphomas.</title>
        <authorList>
            <person name="Cho Y."/>
            <person name="Ramer J."/>
            <person name="Rivailler P."/>
            <person name="Quink C."/>
            <person name="Garber R.L."/>
            <person name="Beier D.R."/>
            <person name="Wang F."/>
        </authorList>
    </citation>
    <scope>NUCLEOTIDE SEQUENCE [LARGE SCALE GENOMIC DNA]</scope>
    <source>
        <strain evidence="11 12">CJ0149</strain>
    </source>
</reference>
<evidence type="ECO:0000256" key="10">
    <source>
        <dbReference type="SAM" id="Phobius"/>
    </source>
</evidence>
<keyword evidence="4" id="KW-1043">Host membrane</keyword>
<dbReference type="RefSeq" id="NP_733915.1">
    <property type="nucleotide sequence ID" value="NC_004367.1"/>
</dbReference>
<organism evidence="11 12">
    <name type="scientific">callitrichine gammaherpesvirus 3</name>
    <name type="common">Marmoset lymphocryptovirus</name>
    <dbReference type="NCBI Taxonomy" id="106331"/>
    <lineage>
        <taxon>Viruses</taxon>
        <taxon>Duplodnaviria</taxon>
        <taxon>Heunggongvirae</taxon>
        <taxon>Peploviricota</taxon>
        <taxon>Herviviricetes</taxon>
        <taxon>Herpesvirales</taxon>
        <taxon>Orthoherpesviridae</taxon>
        <taxon>Gammaherpesvirinae</taxon>
        <taxon>Lymphocryptovirus</taxon>
        <taxon>Lymphocryptovirus callitrichinegamma3</taxon>
    </lineage>
</organism>
<dbReference type="InterPro" id="IPR007626">
    <property type="entry name" value="Herpesvirus_viron_egress-type"/>
</dbReference>
<keyword evidence="5" id="KW-0426">Late protein</keyword>
<feature type="region of interest" description="Disordered" evidence="9">
    <location>
        <begin position="203"/>
        <end position="230"/>
    </location>
</feature>
<dbReference type="EMBL" id="AF319782">
    <property type="protein sequence ID" value="AAN64282.1"/>
    <property type="molecule type" value="Genomic_DNA"/>
</dbReference>